<dbReference type="EMBL" id="LUGG01000013">
    <property type="protein sequence ID" value="OBZ70575.1"/>
    <property type="molecule type" value="Genomic_DNA"/>
</dbReference>
<accession>A0A1C7M0X1</accession>
<reference evidence="1 2" key="1">
    <citation type="submission" date="2016-03" db="EMBL/GenBank/DDBJ databases">
        <title>Whole genome sequencing of Grifola frondosa 9006-11.</title>
        <authorList>
            <person name="Min B."/>
            <person name="Park H."/>
            <person name="Kim J.-G."/>
            <person name="Cho H."/>
            <person name="Oh Y.-L."/>
            <person name="Kong W.-S."/>
            <person name="Choi I.-G."/>
        </authorList>
    </citation>
    <scope>NUCLEOTIDE SEQUENCE [LARGE SCALE GENOMIC DNA]</scope>
    <source>
        <strain evidence="1 2">9006-11</strain>
    </source>
</reference>
<evidence type="ECO:0000313" key="1">
    <source>
        <dbReference type="EMBL" id="OBZ70575.1"/>
    </source>
</evidence>
<keyword evidence="2" id="KW-1185">Reference proteome</keyword>
<protein>
    <submittedName>
        <fullName evidence="1">Uncharacterized protein</fullName>
    </submittedName>
</protein>
<name>A0A1C7M0X1_GRIFR</name>
<sequence length="119" mass="13079">MVLSARSALICCGSPNAGRPRPGLEKPPRIRGSCDCRQVTSPDFINRIISCVSCTLLTHDISVVQGPQHGDYSEVHYNAAGLPHCVHLSCRCGNVLMTINILASTYLRLESKFRRELDI</sequence>
<comment type="caution">
    <text evidence="1">The sequence shown here is derived from an EMBL/GenBank/DDBJ whole genome shotgun (WGS) entry which is preliminary data.</text>
</comment>
<proteinExistence type="predicted"/>
<evidence type="ECO:0000313" key="2">
    <source>
        <dbReference type="Proteomes" id="UP000092993"/>
    </source>
</evidence>
<dbReference type="Proteomes" id="UP000092993">
    <property type="component" value="Unassembled WGS sequence"/>
</dbReference>
<organism evidence="1 2">
    <name type="scientific">Grifola frondosa</name>
    <name type="common">Maitake</name>
    <name type="synonym">Polyporus frondosus</name>
    <dbReference type="NCBI Taxonomy" id="5627"/>
    <lineage>
        <taxon>Eukaryota</taxon>
        <taxon>Fungi</taxon>
        <taxon>Dikarya</taxon>
        <taxon>Basidiomycota</taxon>
        <taxon>Agaricomycotina</taxon>
        <taxon>Agaricomycetes</taxon>
        <taxon>Polyporales</taxon>
        <taxon>Grifolaceae</taxon>
        <taxon>Grifola</taxon>
    </lineage>
</organism>
<dbReference type="AlphaFoldDB" id="A0A1C7M0X1"/>
<gene>
    <name evidence="1" type="ORF">A0H81_09272</name>
</gene>